<organism evidence="1 2">
    <name type="scientific">Candidatus Fischerbacteria bacterium RBG_13_37_8</name>
    <dbReference type="NCBI Taxonomy" id="1817863"/>
    <lineage>
        <taxon>Bacteria</taxon>
        <taxon>Candidatus Fischeribacteriota</taxon>
    </lineage>
</organism>
<dbReference type="EMBL" id="MFGW01000119">
    <property type="protein sequence ID" value="OGF65079.1"/>
    <property type="molecule type" value="Genomic_DNA"/>
</dbReference>
<evidence type="ECO:0000313" key="2">
    <source>
        <dbReference type="Proteomes" id="UP000178943"/>
    </source>
</evidence>
<dbReference type="Proteomes" id="UP000178943">
    <property type="component" value="Unassembled WGS sequence"/>
</dbReference>
<comment type="caution">
    <text evidence="1">The sequence shown here is derived from an EMBL/GenBank/DDBJ whole genome shotgun (WGS) entry which is preliminary data.</text>
</comment>
<sequence>MGNRAGLPLALEGLKKVGSYSNYDIFYDKDIFKPFLPIIINDLKPLLDYPDFPTVVTVAKILISICADEGVRKKIKEIAIEELKRHNFLYLDFVCPFMPEDIQLFKEIVNVGSELINNGKDLIIAKCDDPESLIDLVNKAKSKSPSDIEQEFYQKMLT</sequence>
<dbReference type="AlphaFoldDB" id="A0A1F5VNT6"/>
<reference evidence="1 2" key="1">
    <citation type="journal article" date="2016" name="Nat. Commun.">
        <title>Thousands of microbial genomes shed light on interconnected biogeochemical processes in an aquifer system.</title>
        <authorList>
            <person name="Anantharaman K."/>
            <person name="Brown C.T."/>
            <person name="Hug L.A."/>
            <person name="Sharon I."/>
            <person name="Castelle C.J."/>
            <person name="Probst A.J."/>
            <person name="Thomas B.C."/>
            <person name="Singh A."/>
            <person name="Wilkins M.J."/>
            <person name="Karaoz U."/>
            <person name="Brodie E.L."/>
            <person name="Williams K.H."/>
            <person name="Hubbard S.S."/>
            <person name="Banfield J.F."/>
        </authorList>
    </citation>
    <scope>NUCLEOTIDE SEQUENCE [LARGE SCALE GENOMIC DNA]</scope>
</reference>
<protein>
    <submittedName>
        <fullName evidence="1">Uncharacterized protein</fullName>
    </submittedName>
</protein>
<evidence type="ECO:0000313" key="1">
    <source>
        <dbReference type="EMBL" id="OGF65079.1"/>
    </source>
</evidence>
<gene>
    <name evidence="1" type="ORF">A2Y62_19890</name>
</gene>
<name>A0A1F5VNT6_9BACT</name>
<proteinExistence type="predicted"/>
<accession>A0A1F5VNT6</accession>